<keyword evidence="2" id="KW-1185">Reference proteome</keyword>
<gene>
    <name evidence="1" type="ORF">Atai01_82060</name>
</gene>
<proteinExistence type="predicted"/>
<dbReference type="RefSeq" id="WP_285491447.1">
    <property type="nucleotide sequence ID" value="NZ_BSTI01000041.1"/>
</dbReference>
<dbReference type="AlphaFoldDB" id="A0A9W6VLL3"/>
<protein>
    <submittedName>
        <fullName evidence="1">Uncharacterized protein</fullName>
    </submittedName>
</protein>
<dbReference type="Proteomes" id="UP001165136">
    <property type="component" value="Unassembled WGS sequence"/>
</dbReference>
<comment type="caution">
    <text evidence="1">The sequence shown here is derived from an EMBL/GenBank/DDBJ whole genome shotgun (WGS) entry which is preliminary data.</text>
</comment>
<organism evidence="1 2">
    <name type="scientific">Amycolatopsis taiwanensis</name>
    <dbReference type="NCBI Taxonomy" id="342230"/>
    <lineage>
        <taxon>Bacteria</taxon>
        <taxon>Bacillati</taxon>
        <taxon>Actinomycetota</taxon>
        <taxon>Actinomycetes</taxon>
        <taxon>Pseudonocardiales</taxon>
        <taxon>Pseudonocardiaceae</taxon>
        <taxon>Amycolatopsis</taxon>
    </lineage>
</organism>
<sequence length="476" mass="53033">MSRTWAVKTEEQHLRRVLPGLVEVHPIAGPRQPQALFDRMDKFTGPRLPGPVTQREKDALDERTERAVASNELVDAFNVYTLQTMLADQAQLPEIAEHVYDELRSFRLQGDPAEQAFPHASVHVVWRREELVRRIKMAGLLVRVEHDAQLAAGDLKGVQDAHAADDLVFSSSESLLRGAMFLDAYFGPLLGALSPAIWGFHTAREIGLVVYSLGRPIAGTKGEAAELLQLLPTTGPCESVRNPHVEPRSCSEAIEWWATRLDRLFGVLTNPAVFTDQEDHYVPIKHIQAVSSAEQLFRRITSLQGAHRDEVAQRVLFFSSLDMLERLVGRDIESYCTLRVAEATLQHLRTEIPSAAAQLLLPPAERAVTALRELQDGFYLARQLGKSEIEVLDHGTVVAQMSLDKAAAAYVKMLRNATHGFGTRKAGQVAYANSLLAHHNGVLPHDLVLLAYLYLLDVLTKPDVLARRLYRQGRVD</sequence>
<name>A0A9W6VLL3_9PSEU</name>
<reference evidence="1" key="1">
    <citation type="submission" date="2023-03" db="EMBL/GenBank/DDBJ databases">
        <title>Amycolatopsis taiwanensis NBRC 103393.</title>
        <authorList>
            <person name="Ichikawa N."/>
            <person name="Sato H."/>
            <person name="Tonouchi N."/>
        </authorList>
    </citation>
    <scope>NUCLEOTIDE SEQUENCE</scope>
    <source>
        <strain evidence="1">NBRC 103393</strain>
    </source>
</reference>
<evidence type="ECO:0000313" key="2">
    <source>
        <dbReference type="Proteomes" id="UP001165136"/>
    </source>
</evidence>
<accession>A0A9W6VLL3</accession>
<dbReference type="EMBL" id="BSTI01000041">
    <property type="protein sequence ID" value="GLY71587.1"/>
    <property type="molecule type" value="Genomic_DNA"/>
</dbReference>
<evidence type="ECO:0000313" key="1">
    <source>
        <dbReference type="EMBL" id="GLY71587.1"/>
    </source>
</evidence>